<feature type="region of interest" description="Disordered" evidence="18">
    <location>
        <begin position="636"/>
        <end position="667"/>
    </location>
</feature>
<keyword evidence="6 16" id="KW-0862">Zinc</keyword>
<dbReference type="PROSITE" id="PS00027">
    <property type="entry name" value="HOMEOBOX_1"/>
    <property type="match status" value="1"/>
</dbReference>
<evidence type="ECO:0000256" key="4">
    <source>
        <dbReference type="ARBA" id="ARBA00022737"/>
    </source>
</evidence>
<dbReference type="SMART" id="SM00389">
    <property type="entry name" value="HOX"/>
    <property type="match status" value="1"/>
</dbReference>
<evidence type="ECO:0000256" key="9">
    <source>
        <dbReference type="ARBA" id="ARBA00023125"/>
    </source>
</evidence>
<feature type="domain" description="LIM zinc-binding" evidence="19">
    <location>
        <begin position="103"/>
        <end position="165"/>
    </location>
</feature>
<dbReference type="PROSITE" id="PS00478">
    <property type="entry name" value="LIM_DOMAIN_1"/>
    <property type="match status" value="1"/>
</dbReference>
<evidence type="ECO:0000256" key="12">
    <source>
        <dbReference type="ARBA" id="ARBA00023163"/>
    </source>
</evidence>
<dbReference type="InterPro" id="IPR001781">
    <property type="entry name" value="Znf_LIM"/>
</dbReference>
<evidence type="ECO:0000259" key="19">
    <source>
        <dbReference type="PROSITE" id="PS50023"/>
    </source>
</evidence>
<evidence type="ECO:0000256" key="18">
    <source>
        <dbReference type="SAM" id="MobiDB-lite"/>
    </source>
</evidence>
<comment type="subcellular location">
    <subcellularLocation>
        <location evidence="1 15 17">Nucleus</location>
    </subcellularLocation>
</comment>
<feature type="domain" description="LIM zinc-binding" evidence="19">
    <location>
        <begin position="166"/>
        <end position="227"/>
    </location>
</feature>
<evidence type="ECO:0000256" key="13">
    <source>
        <dbReference type="ARBA" id="ARBA00023242"/>
    </source>
</evidence>
<dbReference type="OrthoDB" id="125004at2759"/>
<dbReference type="SUPFAM" id="SSF57716">
    <property type="entry name" value="Glucocorticoid receptor-like (DNA-binding domain)"/>
    <property type="match status" value="2"/>
</dbReference>
<keyword evidence="4" id="KW-0677">Repeat</keyword>
<keyword evidence="9 15" id="KW-0238">DNA-binding</keyword>
<dbReference type="SUPFAM" id="SSF46689">
    <property type="entry name" value="Homeodomain-like"/>
    <property type="match status" value="1"/>
</dbReference>
<keyword evidence="11" id="KW-0010">Activator</keyword>
<evidence type="ECO:0000256" key="10">
    <source>
        <dbReference type="ARBA" id="ARBA00023155"/>
    </source>
</evidence>
<dbReference type="Proteomes" id="UP000285301">
    <property type="component" value="Unassembled WGS sequence"/>
</dbReference>
<dbReference type="GO" id="GO:0000981">
    <property type="term" value="F:DNA-binding transcription factor activity, RNA polymerase II-specific"/>
    <property type="evidence" value="ECO:0007669"/>
    <property type="project" value="InterPro"/>
</dbReference>
<dbReference type="GO" id="GO:0048665">
    <property type="term" value="P:neuron fate specification"/>
    <property type="evidence" value="ECO:0007669"/>
    <property type="project" value="InterPro"/>
</dbReference>
<evidence type="ECO:0000256" key="11">
    <source>
        <dbReference type="ARBA" id="ARBA00023159"/>
    </source>
</evidence>
<comment type="caution">
    <text evidence="21">The sequence shown here is derived from an EMBL/GenBank/DDBJ whole genome shotgun (WGS) entry which is preliminary data.</text>
</comment>
<evidence type="ECO:0000256" key="3">
    <source>
        <dbReference type="ARBA" id="ARBA00022723"/>
    </source>
</evidence>
<dbReference type="CDD" id="cd00086">
    <property type="entry name" value="homeodomain"/>
    <property type="match status" value="1"/>
</dbReference>
<dbReference type="PROSITE" id="PS50023">
    <property type="entry name" value="LIM_DOMAIN_2"/>
    <property type="match status" value="2"/>
</dbReference>
<dbReference type="FunFam" id="2.10.110.10:FF:000056">
    <property type="entry name" value="insulin gene enhancer protein ISL-1"/>
    <property type="match status" value="1"/>
</dbReference>
<keyword evidence="3 16" id="KW-0479">Metal-binding</keyword>
<dbReference type="STRING" id="1965070.A0A443RLZ3"/>
<evidence type="ECO:0000256" key="16">
    <source>
        <dbReference type="PROSITE-ProRule" id="PRU00125"/>
    </source>
</evidence>
<dbReference type="GO" id="GO:0005634">
    <property type="term" value="C:nucleus"/>
    <property type="evidence" value="ECO:0007669"/>
    <property type="project" value="UniProtKB-SubCell"/>
</dbReference>
<dbReference type="GO" id="GO:0045944">
    <property type="term" value="P:positive regulation of transcription by RNA polymerase II"/>
    <property type="evidence" value="ECO:0007669"/>
    <property type="project" value="InterPro"/>
</dbReference>
<evidence type="ECO:0000256" key="2">
    <source>
        <dbReference type="ARBA" id="ARBA00022473"/>
    </source>
</evidence>
<dbReference type="PROSITE" id="PS50071">
    <property type="entry name" value="HOMEOBOX_2"/>
    <property type="match status" value="1"/>
</dbReference>
<dbReference type="Pfam" id="PF00046">
    <property type="entry name" value="Homeodomain"/>
    <property type="match status" value="1"/>
</dbReference>
<feature type="compositionally biased region" description="Polar residues" evidence="18">
    <location>
        <begin position="552"/>
        <end position="561"/>
    </location>
</feature>
<sequence>MDSGVDCLPDVKVLHNSLPARKKKKSEAEISGTTPEFVPHSLINRNIGVNLSNAFESKALVSVADSTTKSSKISPSLSSVDIPNGAMADSHDASPFKKRQRMSLCFGCGDQIYDQYILRVSPDLEWHAACLKCTECHQYLDETCTCFVKDGKTYCKCDYLRLFGAKCAKCCEGFSKDDFVMRARSKIYHVDCFKCIACSKKLITGDEFALRDDGLFCKADHEVLEKNGLHSTRSDLPAINGSSFHGRASMGTPLAQSSDINGNNISPTNSNSNSSGSQLQMAGSAEPMQSNRHRDSVRPQVHKHNSEHKPTRVRTVLNEKQLHTLRTCYNANPRPDALMKEQLVEMTGLSPRVIRVWFQNKRCKDKKKSIMMKQMQQQEKLAFVARLMTDSDYTPHSSPVGRLCIYTPFDTNTCIMLLLEYSLMYMRIIEDRKTQQQRCTAYIDGRQLQNIASMRGVPLVATSPVRHESPVQHPIEVQTYHPPWKTLADYALQPDCDPNAPHFQQIVSQNLLQLYVMKLDHLCGAVIDQEFSSSRSERKREAFKPNGREGQTRAQSVQVENSQERDELLKVVSVELFRQVDNFVEKQLEASHLCAPLSTSAIHGYDVPPHLTAPGDGTHMVPLHGGPPTGPCTPLSYLEQDLHQPPSNLSSQIPGTPSELSSPCTSE</sequence>
<dbReference type="PANTHER" id="PTHR24204">
    <property type="entry name" value="INSULIN GENE ENHANCER PROTEIN"/>
    <property type="match status" value="1"/>
</dbReference>
<protein>
    <recommendedName>
        <fullName evidence="14">Insulin gene enhancer protein ISL-1</fullName>
    </recommendedName>
</protein>
<accession>A0A443RLZ3</accession>
<keyword evidence="22" id="KW-1185">Reference proteome</keyword>
<evidence type="ECO:0000256" key="15">
    <source>
        <dbReference type="PROSITE-ProRule" id="PRU00108"/>
    </source>
</evidence>
<dbReference type="SMART" id="SM00132">
    <property type="entry name" value="LIM"/>
    <property type="match status" value="2"/>
</dbReference>
<feature type="compositionally biased region" description="Basic and acidic residues" evidence="18">
    <location>
        <begin position="535"/>
        <end position="551"/>
    </location>
</feature>
<keyword evidence="12" id="KW-0804">Transcription</keyword>
<dbReference type="GO" id="GO:0007409">
    <property type="term" value="P:axonogenesis"/>
    <property type="evidence" value="ECO:0007669"/>
    <property type="project" value="TreeGrafter"/>
</dbReference>
<dbReference type="PANTHER" id="PTHR24204:SF8">
    <property type="entry name" value="TAILUP, ISOFORM A"/>
    <property type="match status" value="1"/>
</dbReference>
<feature type="domain" description="Homeobox" evidence="20">
    <location>
        <begin position="308"/>
        <end position="368"/>
    </location>
</feature>
<keyword evidence="13 15" id="KW-0539">Nucleus</keyword>
<dbReference type="Pfam" id="PF00412">
    <property type="entry name" value="LIM"/>
    <property type="match status" value="2"/>
</dbReference>
<gene>
    <name evidence="21" type="ORF">B4U79_14862</name>
</gene>
<evidence type="ECO:0000256" key="17">
    <source>
        <dbReference type="RuleBase" id="RU000682"/>
    </source>
</evidence>
<evidence type="ECO:0000259" key="20">
    <source>
        <dbReference type="PROSITE" id="PS50071"/>
    </source>
</evidence>
<dbReference type="GO" id="GO:0003677">
    <property type="term" value="F:DNA binding"/>
    <property type="evidence" value="ECO:0007669"/>
    <property type="project" value="UniProtKB-UniRule"/>
</dbReference>
<keyword evidence="7" id="KW-0805">Transcription regulation</keyword>
<keyword evidence="5" id="KW-0221">Differentiation</keyword>
<dbReference type="EMBL" id="NCKU01000254">
    <property type="protein sequence ID" value="RWS16306.1"/>
    <property type="molecule type" value="Genomic_DNA"/>
</dbReference>
<evidence type="ECO:0000256" key="14">
    <source>
        <dbReference type="ARBA" id="ARBA00041167"/>
    </source>
</evidence>
<name>A0A443RLZ3_9ACAR</name>
<dbReference type="InterPro" id="IPR001356">
    <property type="entry name" value="HD"/>
</dbReference>
<dbReference type="CDD" id="cd09374">
    <property type="entry name" value="LIM2_Isl"/>
    <property type="match status" value="1"/>
</dbReference>
<dbReference type="FunFam" id="2.10.110.10:FF:000034">
    <property type="entry name" value="Insulin gene enhancer protein ISL"/>
    <property type="match status" value="1"/>
</dbReference>
<keyword evidence="10 15" id="KW-0371">Homeobox</keyword>
<evidence type="ECO:0000313" key="22">
    <source>
        <dbReference type="Proteomes" id="UP000285301"/>
    </source>
</evidence>
<dbReference type="AlphaFoldDB" id="A0A443RLZ3"/>
<evidence type="ECO:0000256" key="1">
    <source>
        <dbReference type="ARBA" id="ARBA00004123"/>
    </source>
</evidence>
<dbReference type="InterPro" id="IPR047244">
    <property type="entry name" value="ISL1/2-like_LIM1"/>
</dbReference>
<dbReference type="InterPro" id="IPR009057">
    <property type="entry name" value="Homeodomain-like_sf"/>
</dbReference>
<evidence type="ECO:0000256" key="7">
    <source>
        <dbReference type="ARBA" id="ARBA00023015"/>
    </source>
</evidence>
<feature type="compositionally biased region" description="Low complexity" evidence="18">
    <location>
        <begin position="260"/>
        <end position="277"/>
    </location>
</feature>
<keyword evidence="2" id="KW-0217">Developmental protein</keyword>
<feature type="region of interest" description="Disordered" evidence="18">
    <location>
        <begin position="534"/>
        <end position="564"/>
    </location>
</feature>
<dbReference type="InterPro" id="IPR017970">
    <property type="entry name" value="Homeobox_CS"/>
</dbReference>
<reference evidence="21 22" key="1">
    <citation type="journal article" date="2018" name="Gigascience">
        <title>Genomes of trombidid mites reveal novel predicted allergens and laterally-transferred genes associated with secondary metabolism.</title>
        <authorList>
            <person name="Dong X."/>
            <person name="Chaisiri K."/>
            <person name="Xia D."/>
            <person name="Armstrong S.D."/>
            <person name="Fang Y."/>
            <person name="Donnelly M.J."/>
            <person name="Kadowaki T."/>
            <person name="McGarry J.W."/>
            <person name="Darby A.C."/>
            <person name="Makepeace B.L."/>
        </authorList>
    </citation>
    <scope>NUCLEOTIDE SEQUENCE [LARGE SCALE GENOMIC DNA]</scope>
    <source>
        <strain evidence="21">UoL-WK</strain>
    </source>
</reference>
<dbReference type="Gene3D" id="1.10.10.60">
    <property type="entry name" value="Homeodomain-like"/>
    <property type="match status" value="1"/>
</dbReference>
<dbReference type="FunFam" id="1.10.10.60:FF:000041">
    <property type="entry name" value="insulin gene enhancer protein ISL-1"/>
    <property type="match status" value="1"/>
</dbReference>
<evidence type="ECO:0000256" key="8">
    <source>
        <dbReference type="ARBA" id="ARBA00023038"/>
    </source>
</evidence>
<dbReference type="GO" id="GO:0046872">
    <property type="term" value="F:metal ion binding"/>
    <property type="evidence" value="ECO:0007669"/>
    <property type="project" value="UniProtKB-KW"/>
</dbReference>
<keyword evidence="8 16" id="KW-0440">LIM domain</keyword>
<feature type="compositionally biased region" description="Polar residues" evidence="18">
    <location>
        <begin position="645"/>
        <end position="667"/>
    </location>
</feature>
<evidence type="ECO:0000256" key="6">
    <source>
        <dbReference type="ARBA" id="ARBA00022833"/>
    </source>
</evidence>
<dbReference type="CDD" id="cd09366">
    <property type="entry name" value="LIM1_Isl"/>
    <property type="match status" value="1"/>
</dbReference>
<proteinExistence type="predicted"/>
<organism evidence="21 22">
    <name type="scientific">Dinothrombium tinctorium</name>
    <dbReference type="NCBI Taxonomy" id="1965070"/>
    <lineage>
        <taxon>Eukaryota</taxon>
        <taxon>Metazoa</taxon>
        <taxon>Ecdysozoa</taxon>
        <taxon>Arthropoda</taxon>
        <taxon>Chelicerata</taxon>
        <taxon>Arachnida</taxon>
        <taxon>Acari</taxon>
        <taxon>Acariformes</taxon>
        <taxon>Trombidiformes</taxon>
        <taxon>Prostigmata</taxon>
        <taxon>Anystina</taxon>
        <taxon>Parasitengona</taxon>
        <taxon>Trombidioidea</taxon>
        <taxon>Trombidiidae</taxon>
        <taxon>Dinothrombium</taxon>
    </lineage>
</organism>
<evidence type="ECO:0000313" key="21">
    <source>
        <dbReference type="EMBL" id="RWS16306.1"/>
    </source>
</evidence>
<dbReference type="Gene3D" id="2.10.110.10">
    <property type="entry name" value="Cysteine Rich Protein"/>
    <property type="match status" value="2"/>
</dbReference>
<dbReference type="InterPro" id="IPR047169">
    <property type="entry name" value="ISL1/2-like"/>
</dbReference>
<feature type="DNA-binding region" description="Homeobox" evidence="15">
    <location>
        <begin position="310"/>
        <end position="369"/>
    </location>
</feature>
<evidence type="ECO:0000256" key="5">
    <source>
        <dbReference type="ARBA" id="ARBA00022782"/>
    </source>
</evidence>
<feature type="region of interest" description="Disordered" evidence="18">
    <location>
        <begin position="247"/>
        <end position="311"/>
    </location>
</feature>